<reference evidence="1" key="1">
    <citation type="journal article" date="2021" name="New Phytol.">
        <title>Evolutionary innovations through gain and loss of genes in the ectomycorrhizal Boletales.</title>
        <authorList>
            <person name="Wu G."/>
            <person name="Miyauchi S."/>
            <person name="Morin E."/>
            <person name="Kuo A."/>
            <person name="Drula E."/>
            <person name="Varga T."/>
            <person name="Kohler A."/>
            <person name="Feng B."/>
            <person name="Cao Y."/>
            <person name="Lipzen A."/>
            <person name="Daum C."/>
            <person name="Hundley H."/>
            <person name="Pangilinan J."/>
            <person name="Johnson J."/>
            <person name="Barry K."/>
            <person name="LaButti K."/>
            <person name="Ng V."/>
            <person name="Ahrendt S."/>
            <person name="Min B."/>
            <person name="Choi I.G."/>
            <person name="Park H."/>
            <person name="Plett J.M."/>
            <person name="Magnuson J."/>
            <person name="Spatafora J.W."/>
            <person name="Nagy L.G."/>
            <person name="Henrissat B."/>
            <person name="Grigoriev I.V."/>
            <person name="Yang Z.L."/>
            <person name="Xu J."/>
            <person name="Martin F.M."/>
        </authorList>
    </citation>
    <scope>NUCLEOTIDE SEQUENCE</scope>
    <source>
        <strain evidence="1">KUC20120723A-06</strain>
    </source>
</reference>
<evidence type="ECO:0000313" key="1">
    <source>
        <dbReference type="EMBL" id="KAH7918614.1"/>
    </source>
</evidence>
<sequence length="116" mass="13032">MTIMCVRLISRCDRRIVRPSSMLTWDLSHWNSFPISLSESEQRRGQVDLCSGSDFDAVVLPCKASTTPPTRVGFVIPVQSCGVIAIIMAYMARFSLSHFHPCTGGDLERLSIEVWR</sequence>
<name>A0ACB8AZA7_9AGAM</name>
<accession>A0ACB8AZA7</accession>
<gene>
    <name evidence="1" type="ORF">BV22DRAFT_903018</name>
</gene>
<evidence type="ECO:0000313" key="2">
    <source>
        <dbReference type="Proteomes" id="UP000790709"/>
    </source>
</evidence>
<organism evidence="1 2">
    <name type="scientific">Leucogyrophana mollusca</name>
    <dbReference type="NCBI Taxonomy" id="85980"/>
    <lineage>
        <taxon>Eukaryota</taxon>
        <taxon>Fungi</taxon>
        <taxon>Dikarya</taxon>
        <taxon>Basidiomycota</taxon>
        <taxon>Agaricomycotina</taxon>
        <taxon>Agaricomycetes</taxon>
        <taxon>Agaricomycetidae</taxon>
        <taxon>Boletales</taxon>
        <taxon>Boletales incertae sedis</taxon>
        <taxon>Leucogyrophana</taxon>
    </lineage>
</organism>
<keyword evidence="2" id="KW-1185">Reference proteome</keyword>
<comment type="caution">
    <text evidence="1">The sequence shown here is derived from an EMBL/GenBank/DDBJ whole genome shotgun (WGS) entry which is preliminary data.</text>
</comment>
<dbReference type="Proteomes" id="UP000790709">
    <property type="component" value="Unassembled WGS sequence"/>
</dbReference>
<dbReference type="EMBL" id="MU266758">
    <property type="protein sequence ID" value="KAH7918614.1"/>
    <property type="molecule type" value="Genomic_DNA"/>
</dbReference>
<protein>
    <submittedName>
        <fullName evidence="1">Uncharacterized protein</fullName>
    </submittedName>
</protein>
<proteinExistence type="predicted"/>